<evidence type="ECO:0000259" key="3">
    <source>
        <dbReference type="Pfam" id="PF03703"/>
    </source>
</evidence>
<organism evidence="4 5">
    <name type="scientific">Streptomyces daliensis</name>
    <dbReference type="NCBI Taxonomy" id="299421"/>
    <lineage>
        <taxon>Bacteria</taxon>
        <taxon>Bacillati</taxon>
        <taxon>Actinomycetota</taxon>
        <taxon>Actinomycetes</taxon>
        <taxon>Kitasatosporales</taxon>
        <taxon>Streptomycetaceae</taxon>
        <taxon>Streptomyces</taxon>
    </lineage>
</organism>
<feature type="transmembrane region" description="Helical" evidence="2">
    <location>
        <begin position="217"/>
        <end position="236"/>
    </location>
</feature>
<feature type="transmembrane region" description="Helical" evidence="2">
    <location>
        <begin position="437"/>
        <end position="457"/>
    </location>
</feature>
<dbReference type="PIRSF" id="PIRSF026631">
    <property type="entry name" value="UCP026631"/>
    <property type="match status" value="1"/>
</dbReference>
<name>A0A8T4IUB3_9ACTN</name>
<feature type="domain" description="YdbS-like PH" evidence="3">
    <location>
        <begin position="77"/>
        <end position="164"/>
    </location>
</feature>
<comment type="caution">
    <text evidence="4">The sequence shown here is derived from an EMBL/GenBank/DDBJ whole genome shotgun (WGS) entry which is preliminary data.</text>
</comment>
<feature type="transmembrane region" description="Helical" evidence="2">
    <location>
        <begin position="411"/>
        <end position="431"/>
    </location>
</feature>
<evidence type="ECO:0000256" key="2">
    <source>
        <dbReference type="SAM" id="Phobius"/>
    </source>
</evidence>
<dbReference type="Pfam" id="PF03703">
    <property type="entry name" value="bPH_2"/>
    <property type="match status" value="2"/>
</dbReference>
<keyword evidence="2" id="KW-0812">Transmembrane</keyword>
<protein>
    <submittedName>
        <fullName evidence="4">PH domain-containing protein</fullName>
    </submittedName>
</protein>
<gene>
    <name evidence="4" type="ORF">KDA82_10535</name>
</gene>
<feature type="transmembrane region" description="Helical" evidence="2">
    <location>
        <begin position="261"/>
        <end position="284"/>
    </location>
</feature>
<keyword evidence="5" id="KW-1185">Reference proteome</keyword>
<dbReference type="PANTHER" id="PTHR34473">
    <property type="entry name" value="UPF0699 TRANSMEMBRANE PROTEIN YDBS"/>
    <property type="match status" value="1"/>
</dbReference>
<dbReference type="AlphaFoldDB" id="A0A8T4IUB3"/>
<feature type="region of interest" description="Disordered" evidence="1">
    <location>
        <begin position="377"/>
        <end position="402"/>
    </location>
</feature>
<dbReference type="Proteomes" id="UP000675554">
    <property type="component" value="Unassembled WGS sequence"/>
</dbReference>
<sequence>MGDGTAAPDTSATSEGTWHAPDPRTLAVHVSWLAAPLASTLATVALGGGRVTAGTWITLGSVAATFLVITALGLARWRTTRYRVTDTAFELRTGLLGRSLRRVPLHRVRSIDLYAHPVHRLFGLTVLRVGTAGSASGGGSGTGASGELRLEALTRADAERLRKSLLAHPARTAGAGTETGAGADGAASTSASTSALAPASDTVLATADWRRLRYAPLTFWVFGGVLTVLGTAWRVLDGMGVEPWRLGPVRRAATAVGGSPWLLAPAALLVTALVGAVGAVVLAAENWWRYRLEWTGPATLRIRRGLLTTRSVSIERTRLHGVALREPLLLRAAGGASVRAIAGGLGNREENRSRSVLLPPASRTEALGICAAVLTPPGGTPEAPTPERLDTGSGAAPRLTPHPRPAFRRRLLRGLGWAVAPVSAVLALLAALLDVGVLWHCAWGYAAVAVPAGWWLARDAARGLGHGVAGSRLLIRSGTFSRDLVALRRESVLSWTFTGTPLSRRAGLLSVTAGVAGGEDGYRIPDMSAHDAVAFAHAAAPGILDDFLVPNHRAAPA</sequence>
<keyword evidence="2" id="KW-1133">Transmembrane helix</keyword>
<dbReference type="EMBL" id="JAGSMN010000208">
    <property type="protein sequence ID" value="MBR7673447.1"/>
    <property type="molecule type" value="Genomic_DNA"/>
</dbReference>
<dbReference type="InterPro" id="IPR014529">
    <property type="entry name" value="UCP026631"/>
</dbReference>
<feature type="transmembrane region" description="Helical" evidence="2">
    <location>
        <begin position="53"/>
        <end position="75"/>
    </location>
</feature>
<reference evidence="4" key="1">
    <citation type="submission" date="2021-04" db="EMBL/GenBank/DDBJ databases">
        <title>Sequencing of actinobacteria type strains.</title>
        <authorList>
            <person name="Nguyen G.-S."/>
            <person name="Wentzel A."/>
        </authorList>
    </citation>
    <scope>NUCLEOTIDE SEQUENCE</scope>
    <source>
        <strain evidence="4">DSM 42095</strain>
    </source>
</reference>
<dbReference type="PANTHER" id="PTHR34473:SF2">
    <property type="entry name" value="UPF0699 TRANSMEMBRANE PROTEIN YDBT"/>
    <property type="match status" value="1"/>
</dbReference>
<evidence type="ECO:0000313" key="5">
    <source>
        <dbReference type="Proteomes" id="UP000675554"/>
    </source>
</evidence>
<dbReference type="InterPro" id="IPR005182">
    <property type="entry name" value="YdbS-like_PH"/>
</dbReference>
<keyword evidence="2" id="KW-0472">Membrane</keyword>
<evidence type="ECO:0000256" key="1">
    <source>
        <dbReference type="SAM" id="MobiDB-lite"/>
    </source>
</evidence>
<accession>A0A8T4IUB3</accession>
<feature type="transmembrane region" description="Helical" evidence="2">
    <location>
        <begin position="26"/>
        <end position="47"/>
    </location>
</feature>
<feature type="region of interest" description="Disordered" evidence="1">
    <location>
        <begin position="1"/>
        <end position="20"/>
    </location>
</feature>
<feature type="domain" description="YdbS-like PH" evidence="3">
    <location>
        <begin position="468"/>
        <end position="535"/>
    </location>
</feature>
<evidence type="ECO:0000313" key="4">
    <source>
        <dbReference type="EMBL" id="MBR7673447.1"/>
    </source>
</evidence>
<proteinExistence type="predicted"/>